<dbReference type="GO" id="GO:0051119">
    <property type="term" value="F:sugar transmembrane transporter activity"/>
    <property type="evidence" value="ECO:0007669"/>
    <property type="project" value="InterPro"/>
</dbReference>
<evidence type="ECO:0000256" key="2">
    <source>
        <dbReference type="ARBA" id="ARBA00007809"/>
    </source>
</evidence>
<keyword evidence="4" id="KW-1003">Cell membrane</keyword>
<evidence type="ECO:0000256" key="10">
    <source>
        <dbReference type="ARBA" id="ARBA00037238"/>
    </source>
</evidence>
<evidence type="ECO:0000256" key="9">
    <source>
        <dbReference type="ARBA" id="ARBA00023136"/>
    </source>
</evidence>
<dbReference type="PANTHER" id="PTHR10791">
    <property type="entry name" value="RAG1-ACTIVATING PROTEIN 1"/>
    <property type="match status" value="1"/>
</dbReference>
<proteinExistence type="inferred from homology"/>
<evidence type="ECO:0000256" key="6">
    <source>
        <dbReference type="ARBA" id="ARBA00022692"/>
    </source>
</evidence>
<feature type="transmembrane region" description="Helical" evidence="12">
    <location>
        <begin position="51"/>
        <end position="69"/>
    </location>
</feature>
<evidence type="ECO:0000313" key="13">
    <source>
        <dbReference type="EMBL" id="THU49478.1"/>
    </source>
</evidence>
<reference evidence="13 14" key="1">
    <citation type="journal article" date="2019" name="Nat. Plants">
        <title>Genome sequencing of Musa balbisiana reveals subgenome evolution and function divergence in polyploid bananas.</title>
        <authorList>
            <person name="Yao X."/>
        </authorList>
    </citation>
    <scope>NUCLEOTIDE SEQUENCE [LARGE SCALE GENOMIC DNA]</scope>
    <source>
        <strain evidence="14">cv. DH-PKW</strain>
        <tissue evidence="13">Leaves</tissue>
    </source>
</reference>
<comment type="subunit">
    <text evidence="11">Forms homooligomers and/or heterooligomers.</text>
</comment>
<name>A0A4S8ILY1_MUSBA</name>
<evidence type="ECO:0000256" key="5">
    <source>
        <dbReference type="ARBA" id="ARBA00022597"/>
    </source>
</evidence>
<evidence type="ECO:0000256" key="3">
    <source>
        <dbReference type="ARBA" id="ARBA00022448"/>
    </source>
</evidence>
<dbReference type="InterPro" id="IPR047664">
    <property type="entry name" value="SWEET"/>
</dbReference>
<evidence type="ECO:0000256" key="8">
    <source>
        <dbReference type="ARBA" id="ARBA00022989"/>
    </source>
</evidence>
<gene>
    <name evidence="13" type="ORF">C4D60_Mb06t09990</name>
</gene>
<keyword evidence="14" id="KW-1185">Reference proteome</keyword>
<evidence type="ECO:0000256" key="12">
    <source>
        <dbReference type="SAM" id="Phobius"/>
    </source>
</evidence>
<dbReference type="GO" id="GO:0005886">
    <property type="term" value="C:plasma membrane"/>
    <property type="evidence" value="ECO:0007669"/>
    <property type="project" value="UniProtKB-SubCell"/>
</dbReference>
<evidence type="ECO:0000313" key="14">
    <source>
        <dbReference type="Proteomes" id="UP000317650"/>
    </source>
</evidence>
<keyword evidence="5" id="KW-0762">Sugar transport</keyword>
<sequence length="80" mass="9096">MFWVFYGLPIVHPNSILVVTINGIGLILEAIYLVIFLVYAPRQGRLKVLKILAAEVSFMTVVVVVVFDAKQLHEFSKMYL</sequence>
<dbReference type="Pfam" id="PF03083">
    <property type="entry name" value="MtN3_slv"/>
    <property type="match status" value="1"/>
</dbReference>
<dbReference type="PANTHER" id="PTHR10791:SF30">
    <property type="entry name" value="SUGAR TRANSPORTER SWEET1"/>
    <property type="match status" value="1"/>
</dbReference>
<dbReference type="Proteomes" id="UP000317650">
    <property type="component" value="Chromosome 6"/>
</dbReference>
<comment type="subcellular location">
    <subcellularLocation>
        <location evidence="1">Cell membrane</location>
        <topology evidence="1">Multi-pass membrane protein</topology>
    </subcellularLocation>
</comment>
<comment type="similarity">
    <text evidence="2">Belongs to the SWEET sugar transporter family.</text>
</comment>
<dbReference type="AlphaFoldDB" id="A0A4S8ILY1"/>
<dbReference type="Gene3D" id="1.20.1280.290">
    <property type="match status" value="1"/>
</dbReference>
<evidence type="ECO:0000256" key="7">
    <source>
        <dbReference type="ARBA" id="ARBA00022737"/>
    </source>
</evidence>
<comment type="caution">
    <text evidence="13">The sequence shown here is derived from an EMBL/GenBank/DDBJ whole genome shotgun (WGS) entry which is preliminary data.</text>
</comment>
<evidence type="ECO:0000256" key="11">
    <source>
        <dbReference type="ARBA" id="ARBA00038715"/>
    </source>
</evidence>
<keyword evidence="3" id="KW-0813">Transport</keyword>
<keyword evidence="9 12" id="KW-0472">Membrane</keyword>
<keyword evidence="7" id="KW-0677">Repeat</keyword>
<keyword evidence="8 12" id="KW-1133">Transmembrane helix</keyword>
<dbReference type="InterPro" id="IPR004316">
    <property type="entry name" value="SWEET_rpt"/>
</dbReference>
<comment type="function">
    <text evidence="10">Mediates both low-affinity uptake and efflux of sugar across the plasma membrane.</text>
</comment>
<feature type="transmembrane region" description="Helical" evidence="12">
    <location>
        <begin position="16"/>
        <end position="39"/>
    </location>
</feature>
<organism evidence="13 14">
    <name type="scientific">Musa balbisiana</name>
    <name type="common">Banana</name>
    <dbReference type="NCBI Taxonomy" id="52838"/>
    <lineage>
        <taxon>Eukaryota</taxon>
        <taxon>Viridiplantae</taxon>
        <taxon>Streptophyta</taxon>
        <taxon>Embryophyta</taxon>
        <taxon>Tracheophyta</taxon>
        <taxon>Spermatophyta</taxon>
        <taxon>Magnoliopsida</taxon>
        <taxon>Liliopsida</taxon>
        <taxon>Zingiberales</taxon>
        <taxon>Musaceae</taxon>
        <taxon>Musa</taxon>
    </lineage>
</organism>
<evidence type="ECO:0000256" key="1">
    <source>
        <dbReference type="ARBA" id="ARBA00004651"/>
    </source>
</evidence>
<accession>A0A4S8ILY1</accession>
<protein>
    <recommendedName>
        <fullName evidence="15">Bidirectional sugar transporter SWEET</fullName>
    </recommendedName>
</protein>
<keyword evidence="6 12" id="KW-0812">Transmembrane</keyword>
<evidence type="ECO:0008006" key="15">
    <source>
        <dbReference type="Google" id="ProtNLM"/>
    </source>
</evidence>
<evidence type="ECO:0000256" key="4">
    <source>
        <dbReference type="ARBA" id="ARBA00022475"/>
    </source>
</evidence>
<dbReference type="EMBL" id="PYDT01000009">
    <property type="protein sequence ID" value="THU49478.1"/>
    <property type="molecule type" value="Genomic_DNA"/>
</dbReference>